<dbReference type="Gene3D" id="3.20.20.380">
    <property type="entry name" value="Copper homeostasis (CutC) domain"/>
    <property type="match status" value="1"/>
</dbReference>
<dbReference type="InterPro" id="IPR036822">
    <property type="entry name" value="CutC-like_dom_sf"/>
</dbReference>
<dbReference type="RefSeq" id="XP_044559850.1">
    <property type="nucleotide sequence ID" value="XM_044709464.1"/>
</dbReference>
<comment type="caution">
    <text evidence="3">The sequence shown here is derived from an EMBL/GenBank/DDBJ whole genome shotgun (WGS) entry which is preliminary data.</text>
</comment>
<evidence type="ECO:0000256" key="2">
    <source>
        <dbReference type="ARBA" id="ARBA00019014"/>
    </source>
</evidence>
<dbReference type="GeneID" id="68113108"/>
<accession>A0A6A5BDK0</accession>
<evidence type="ECO:0000313" key="3">
    <source>
        <dbReference type="EMBL" id="KAF0975137.1"/>
    </source>
</evidence>
<dbReference type="VEuPathDB" id="AmoebaDB:FDP41_005890"/>
<keyword evidence="4" id="KW-1185">Reference proteome</keyword>
<comment type="similarity">
    <text evidence="1">Belongs to the CutC family.</text>
</comment>
<evidence type="ECO:0000256" key="1">
    <source>
        <dbReference type="ARBA" id="ARBA00007768"/>
    </source>
</evidence>
<gene>
    <name evidence="3" type="ORF">FDP41_005890</name>
</gene>
<proteinExistence type="inferred from homology"/>
<sequence length="288" mass="33038">MMKNEIERRSNILLEMCMDESTFDLALESVRENKCQRLEVCSELGAEGFTPHEEMVLACLSEPLFEHTNLNIMIRPKLHTKFGTSAASSNTMIDSFCYNDEAIAIMKTQIRKMKKLLMQEKDKVKNRQIGFVLGCIERRMNGKITINVNALKELIGVIQEPCKDLHHTQHRFSITFHKAFDLLSDPIESVTILAELGIDRILTSLNFECEDLKGKAVNSIQQFMNDNDNTELLQRFLKTVSDVPDTSKVILLIGGGVRENNYLEIMQFFELFPKVQFELHSSTPFKIK</sequence>
<dbReference type="OrthoDB" id="7392499at2759"/>
<dbReference type="PANTHER" id="PTHR12598">
    <property type="entry name" value="COPPER HOMEOSTASIS PROTEIN CUTC"/>
    <property type="match status" value="1"/>
</dbReference>
<dbReference type="GO" id="GO:0005507">
    <property type="term" value="F:copper ion binding"/>
    <property type="evidence" value="ECO:0007669"/>
    <property type="project" value="TreeGrafter"/>
</dbReference>
<protein>
    <recommendedName>
        <fullName evidence="2">Copper homeostasis protein cutC homolog</fullName>
    </recommendedName>
</protein>
<dbReference type="SUPFAM" id="SSF110395">
    <property type="entry name" value="CutC-like"/>
    <property type="match status" value="1"/>
</dbReference>
<reference evidence="3 4" key="1">
    <citation type="journal article" date="2019" name="Sci. Rep.">
        <title>Nanopore sequencing improves the draft genome of the human pathogenic amoeba Naegleria fowleri.</title>
        <authorList>
            <person name="Liechti N."/>
            <person name="Schurch N."/>
            <person name="Bruggmann R."/>
            <person name="Wittwer M."/>
        </authorList>
    </citation>
    <scope>NUCLEOTIDE SEQUENCE [LARGE SCALE GENOMIC DNA]</scope>
    <source>
        <strain evidence="3 4">ATCC 30894</strain>
    </source>
</reference>
<dbReference type="VEuPathDB" id="AmoebaDB:NF0073830"/>
<organism evidence="3 4">
    <name type="scientific">Naegleria fowleri</name>
    <name type="common">Brain eating amoeba</name>
    <dbReference type="NCBI Taxonomy" id="5763"/>
    <lineage>
        <taxon>Eukaryota</taxon>
        <taxon>Discoba</taxon>
        <taxon>Heterolobosea</taxon>
        <taxon>Tetramitia</taxon>
        <taxon>Eutetramitia</taxon>
        <taxon>Vahlkampfiidae</taxon>
        <taxon>Naegleria</taxon>
    </lineage>
</organism>
<evidence type="ECO:0000313" key="4">
    <source>
        <dbReference type="Proteomes" id="UP000444721"/>
    </source>
</evidence>
<dbReference type="Pfam" id="PF03932">
    <property type="entry name" value="CutC"/>
    <property type="match status" value="1"/>
</dbReference>
<dbReference type="InterPro" id="IPR005627">
    <property type="entry name" value="CutC-like"/>
</dbReference>
<name>A0A6A5BDK0_NAEFO</name>
<dbReference type="AlphaFoldDB" id="A0A6A5BDK0"/>
<dbReference type="Proteomes" id="UP000444721">
    <property type="component" value="Unassembled WGS sequence"/>
</dbReference>
<dbReference type="EMBL" id="VFQX01000048">
    <property type="protein sequence ID" value="KAF0975137.1"/>
    <property type="molecule type" value="Genomic_DNA"/>
</dbReference>
<dbReference type="OMA" id="ITFHKAF"/>
<dbReference type="PANTHER" id="PTHR12598:SF0">
    <property type="entry name" value="COPPER HOMEOSTASIS PROTEIN CUTC HOMOLOG"/>
    <property type="match status" value="1"/>
</dbReference>
<dbReference type="VEuPathDB" id="AmoebaDB:NfTy_044390"/>